<name>A0A1F8A1C2_9EURO</name>
<evidence type="ECO:0000313" key="4">
    <source>
        <dbReference type="EMBL" id="OGM45229.1"/>
    </source>
</evidence>
<proteinExistence type="predicted"/>
<comment type="caution">
    <text evidence="4">The sequence shown here is derived from an EMBL/GenBank/DDBJ whole genome shotgun (WGS) entry which is preliminary data.</text>
</comment>
<accession>A0A1F8A1C2</accession>
<keyword evidence="5" id="KW-1185">Reference proteome</keyword>
<gene>
    <name evidence="4" type="ORF">ABOM_005892</name>
</gene>
<dbReference type="InterPro" id="IPR013087">
    <property type="entry name" value="Znf_C2H2_type"/>
</dbReference>
<dbReference type="GO" id="GO:0008270">
    <property type="term" value="F:zinc ion binding"/>
    <property type="evidence" value="ECO:0007669"/>
    <property type="project" value="UniProtKB-KW"/>
</dbReference>
<sequence>MPADQDLTMNYNYNVQEEQWMALPLSNRDAAVDISRNVSTWPHPLPEPSLQWFMDPSSRSEVPETPVQWVMDASAFGHTIYPSTPWTMDSSSSKDLTGPSIPWVTEPLDLESSTSSSMPCIMDTSGLKCFPEPQIPGLLGPPILASPSEPLTPTCLHIPDVPMEPPSRDKPILSSPGSSSSHPSSPPELVFAHIAPGDFTSLSHSKCPVPGRSTARLTTAQGSQRHYRQHARSFFCHYENCPQSAPDPQSPSKRGFATRKDRDRHEAKHKPEIRCNWRNQQGEQCTRLFSRMDNMRDHVRRIHRRKF</sequence>
<dbReference type="EMBL" id="LYCR01000045">
    <property type="protein sequence ID" value="OGM45229.1"/>
    <property type="molecule type" value="Genomic_DNA"/>
</dbReference>
<feature type="domain" description="C2H2-type" evidence="3">
    <location>
        <begin position="273"/>
        <end position="307"/>
    </location>
</feature>
<organism evidence="4 5">
    <name type="scientific">Aspergillus bombycis</name>
    <dbReference type="NCBI Taxonomy" id="109264"/>
    <lineage>
        <taxon>Eukaryota</taxon>
        <taxon>Fungi</taxon>
        <taxon>Dikarya</taxon>
        <taxon>Ascomycota</taxon>
        <taxon>Pezizomycotina</taxon>
        <taxon>Eurotiomycetes</taxon>
        <taxon>Eurotiomycetidae</taxon>
        <taxon>Eurotiales</taxon>
        <taxon>Aspergillaceae</taxon>
        <taxon>Aspergillus</taxon>
    </lineage>
</organism>
<dbReference type="STRING" id="109264.A0A1F8A1C2"/>
<feature type="region of interest" description="Disordered" evidence="2">
    <location>
        <begin position="242"/>
        <end position="269"/>
    </location>
</feature>
<evidence type="ECO:0000259" key="3">
    <source>
        <dbReference type="PROSITE" id="PS50157"/>
    </source>
</evidence>
<dbReference type="RefSeq" id="XP_022388946.1">
    <property type="nucleotide sequence ID" value="XM_022533021.1"/>
</dbReference>
<dbReference type="GeneID" id="34449282"/>
<keyword evidence="1" id="KW-0479">Metal-binding</keyword>
<feature type="compositionally biased region" description="Basic and acidic residues" evidence="2">
    <location>
        <begin position="258"/>
        <end position="269"/>
    </location>
</feature>
<evidence type="ECO:0000256" key="2">
    <source>
        <dbReference type="SAM" id="MobiDB-lite"/>
    </source>
</evidence>
<protein>
    <recommendedName>
        <fullName evidence="3">C2H2-type domain-containing protein</fullName>
    </recommendedName>
</protein>
<reference evidence="4 5" key="1">
    <citation type="journal article" date="2016" name="Genome Biol. Evol.">
        <title>Draft genome sequence of an aflatoxigenic Aspergillus species, A. bombycis.</title>
        <authorList>
            <person name="Moore G.G."/>
            <person name="Mack B.M."/>
            <person name="Beltz S.B."/>
            <person name="Gilbert M.K."/>
        </authorList>
    </citation>
    <scope>NUCLEOTIDE SEQUENCE [LARGE SCALE GENOMIC DNA]</scope>
    <source>
        <strain evidence="5">NRRL 26010</strain>
    </source>
</reference>
<feature type="region of interest" description="Disordered" evidence="2">
    <location>
        <begin position="140"/>
        <end position="189"/>
    </location>
</feature>
<keyword evidence="1" id="KW-0862">Zinc</keyword>
<dbReference type="OrthoDB" id="654211at2759"/>
<dbReference type="AlphaFoldDB" id="A0A1F8A1C2"/>
<dbReference type="Proteomes" id="UP000179179">
    <property type="component" value="Unassembled WGS sequence"/>
</dbReference>
<evidence type="ECO:0000313" key="5">
    <source>
        <dbReference type="Proteomes" id="UP000179179"/>
    </source>
</evidence>
<keyword evidence="1" id="KW-0863">Zinc-finger</keyword>
<feature type="compositionally biased region" description="Polar residues" evidence="2">
    <location>
        <begin position="242"/>
        <end position="252"/>
    </location>
</feature>
<feature type="compositionally biased region" description="Low complexity" evidence="2">
    <location>
        <begin position="174"/>
        <end position="183"/>
    </location>
</feature>
<evidence type="ECO:0000256" key="1">
    <source>
        <dbReference type="PROSITE-ProRule" id="PRU00042"/>
    </source>
</evidence>
<dbReference type="PROSITE" id="PS50157">
    <property type="entry name" value="ZINC_FINGER_C2H2_2"/>
    <property type="match status" value="1"/>
</dbReference>